<dbReference type="Proteomes" id="UP000827872">
    <property type="component" value="Linkage Group LG01"/>
</dbReference>
<accession>A0ACB8G6W8</accession>
<dbReference type="EMBL" id="CM037614">
    <property type="protein sequence ID" value="KAH8015353.1"/>
    <property type="molecule type" value="Genomic_DNA"/>
</dbReference>
<gene>
    <name evidence="1" type="primary">KIRREL1_4</name>
    <name evidence="1" type="ORF">K3G42_002916</name>
</gene>
<sequence length="139" mass="15254">MLGRAEASRSPCLQCRPVVQTRFTEEPEDQTVVSGQRIVLSCVVLNYSGIVQWTKDGLALGMGQGLKAWPRYRIIGLADSGQYNLEINDAELSDDALYECQATEAALRSRRAKLTVLSKRFHDLPLPASASPVFTGSPE</sequence>
<evidence type="ECO:0000313" key="2">
    <source>
        <dbReference type="Proteomes" id="UP000827872"/>
    </source>
</evidence>
<reference evidence="1" key="1">
    <citation type="submission" date="2021-08" db="EMBL/GenBank/DDBJ databases">
        <title>The first chromosome-level gecko genome reveals the dynamic sex chromosomes of Neotropical dwarf geckos (Sphaerodactylidae: Sphaerodactylus).</title>
        <authorList>
            <person name="Pinto B.J."/>
            <person name="Keating S.E."/>
            <person name="Gamble T."/>
        </authorList>
    </citation>
    <scope>NUCLEOTIDE SEQUENCE</scope>
    <source>
        <strain evidence="1">TG3544</strain>
    </source>
</reference>
<proteinExistence type="predicted"/>
<name>A0ACB8G6W8_9SAUR</name>
<comment type="caution">
    <text evidence="1">The sequence shown here is derived from an EMBL/GenBank/DDBJ whole genome shotgun (WGS) entry which is preliminary data.</text>
</comment>
<organism evidence="1 2">
    <name type="scientific">Sphaerodactylus townsendi</name>
    <dbReference type="NCBI Taxonomy" id="933632"/>
    <lineage>
        <taxon>Eukaryota</taxon>
        <taxon>Metazoa</taxon>
        <taxon>Chordata</taxon>
        <taxon>Craniata</taxon>
        <taxon>Vertebrata</taxon>
        <taxon>Euteleostomi</taxon>
        <taxon>Lepidosauria</taxon>
        <taxon>Squamata</taxon>
        <taxon>Bifurcata</taxon>
        <taxon>Gekkota</taxon>
        <taxon>Sphaerodactylidae</taxon>
        <taxon>Sphaerodactylus</taxon>
    </lineage>
</organism>
<evidence type="ECO:0000313" key="1">
    <source>
        <dbReference type="EMBL" id="KAH8015353.1"/>
    </source>
</evidence>
<keyword evidence="2" id="KW-1185">Reference proteome</keyword>
<protein>
    <submittedName>
        <fullName evidence="1">Kin of IRRE-like protein 1</fullName>
    </submittedName>
</protein>